<dbReference type="EMBL" id="FLYE01000046">
    <property type="protein sequence ID" value="SCA57795.1"/>
    <property type="molecule type" value="Genomic_DNA"/>
</dbReference>
<evidence type="ECO:0008006" key="3">
    <source>
        <dbReference type="Google" id="ProtNLM"/>
    </source>
</evidence>
<sequence>MFRALKLGTVIGGLTLLTACGYVDKYEEAVYDWEPRYCYKQLGSIQCFSEPVHRDAARLVNYYGPHPSRFETPSPPDRLESTAPRPVAYYVRDEDPIPDDSTVHPAN</sequence>
<protein>
    <recommendedName>
        <fullName evidence="3">Lipoprotein</fullName>
    </recommendedName>
</protein>
<reference evidence="1 2" key="1">
    <citation type="submission" date="2016-07" db="EMBL/GenBank/DDBJ databases">
        <authorList>
            <person name="Lefevre C.T."/>
        </authorList>
    </citation>
    <scope>NUCLEOTIDE SEQUENCE [LARGE SCALE GENOMIC DNA]</scope>
    <source>
        <strain evidence="1">PR1</strain>
    </source>
</reference>
<accession>A0A1C3RKM1</accession>
<evidence type="ECO:0000313" key="1">
    <source>
        <dbReference type="EMBL" id="SCA57795.1"/>
    </source>
</evidence>
<dbReference type="Proteomes" id="UP000231658">
    <property type="component" value="Unassembled WGS sequence"/>
</dbReference>
<gene>
    <name evidence="1" type="ORF">MTBPR1_70067</name>
</gene>
<organism evidence="1 2">
    <name type="scientific">Candidatus Terasakiella magnetica</name>
    <dbReference type="NCBI Taxonomy" id="1867952"/>
    <lineage>
        <taxon>Bacteria</taxon>
        <taxon>Pseudomonadati</taxon>
        <taxon>Pseudomonadota</taxon>
        <taxon>Alphaproteobacteria</taxon>
        <taxon>Rhodospirillales</taxon>
        <taxon>Terasakiellaceae</taxon>
        <taxon>Terasakiella</taxon>
    </lineage>
</organism>
<dbReference type="PROSITE" id="PS51257">
    <property type="entry name" value="PROKAR_LIPOPROTEIN"/>
    <property type="match status" value="1"/>
</dbReference>
<dbReference type="RefSeq" id="WP_069189805.1">
    <property type="nucleotide sequence ID" value="NZ_FLYE01000046.1"/>
</dbReference>
<proteinExistence type="predicted"/>
<keyword evidence="2" id="KW-1185">Reference proteome</keyword>
<name>A0A1C3RKM1_9PROT</name>
<dbReference type="AlphaFoldDB" id="A0A1C3RKM1"/>
<evidence type="ECO:0000313" key="2">
    <source>
        <dbReference type="Proteomes" id="UP000231658"/>
    </source>
</evidence>